<dbReference type="Pfam" id="PF07238">
    <property type="entry name" value="PilZ"/>
    <property type="match status" value="1"/>
</dbReference>
<dbReference type="EMBL" id="CP073910">
    <property type="protein sequence ID" value="QUT07759.1"/>
    <property type="molecule type" value="Genomic_DNA"/>
</dbReference>
<proteinExistence type="predicted"/>
<accession>A0A975KBA7</accession>
<name>A0A975KBA7_9SPHN</name>
<dbReference type="InterPro" id="IPR009875">
    <property type="entry name" value="PilZ_domain"/>
</dbReference>
<evidence type="ECO:0000313" key="2">
    <source>
        <dbReference type="EMBL" id="QUT07759.1"/>
    </source>
</evidence>
<dbReference type="KEGG" id="spph:KFK14_10470"/>
<feature type="domain" description="PilZ" evidence="1">
    <location>
        <begin position="16"/>
        <end position="93"/>
    </location>
</feature>
<sequence length="112" mass="12445">MVGPMRGAAAKNPSELRRAERELVDFGTKAALRGLMHEIRVINISALGLMARIDADVRKGDKLIIELPHVRTVDAIVRWVEDGRIGTEFVNPVAQADYALMLVSIPKRQTAW</sequence>
<dbReference type="Proteomes" id="UP000681425">
    <property type="component" value="Chromosome"/>
</dbReference>
<evidence type="ECO:0000313" key="3">
    <source>
        <dbReference type="Proteomes" id="UP000681425"/>
    </source>
</evidence>
<dbReference type="SUPFAM" id="SSF141371">
    <property type="entry name" value="PilZ domain-like"/>
    <property type="match status" value="1"/>
</dbReference>
<dbReference type="AlphaFoldDB" id="A0A975KBA7"/>
<evidence type="ECO:0000259" key="1">
    <source>
        <dbReference type="Pfam" id="PF07238"/>
    </source>
</evidence>
<protein>
    <submittedName>
        <fullName evidence="2">PilZ domain-containing protein</fullName>
    </submittedName>
</protein>
<reference evidence="2" key="1">
    <citation type="submission" date="2021-04" db="EMBL/GenBank/DDBJ databases">
        <title>Isolation of p-tert-butylphenol degrading bacteria Sphingobium phenoxybenzoativorans Tas13 from active sludge.</title>
        <authorList>
            <person name="Li Y."/>
        </authorList>
    </citation>
    <scope>NUCLEOTIDE SEQUENCE</scope>
    <source>
        <strain evidence="2">Tas13</strain>
    </source>
</reference>
<organism evidence="2 3">
    <name type="scientific">Sphingobium phenoxybenzoativorans</name>
    <dbReference type="NCBI Taxonomy" id="1592790"/>
    <lineage>
        <taxon>Bacteria</taxon>
        <taxon>Pseudomonadati</taxon>
        <taxon>Pseudomonadota</taxon>
        <taxon>Alphaproteobacteria</taxon>
        <taxon>Sphingomonadales</taxon>
        <taxon>Sphingomonadaceae</taxon>
        <taxon>Sphingobium</taxon>
    </lineage>
</organism>
<dbReference type="RefSeq" id="WP_139139127.1">
    <property type="nucleotide sequence ID" value="NZ_CP073910.1"/>
</dbReference>
<dbReference type="OrthoDB" id="9806898at2"/>
<dbReference type="GO" id="GO:0035438">
    <property type="term" value="F:cyclic-di-GMP binding"/>
    <property type="evidence" value="ECO:0007669"/>
    <property type="project" value="InterPro"/>
</dbReference>
<keyword evidence="3" id="KW-1185">Reference proteome</keyword>
<gene>
    <name evidence="2" type="ORF">KFK14_10470</name>
</gene>